<reference evidence="2 3" key="1">
    <citation type="submission" date="2016-12" db="EMBL/GenBank/DDBJ databases">
        <title>The genomes of Aspergillus section Nigri reveals drivers in fungal speciation.</title>
        <authorList>
            <consortium name="DOE Joint Genome Institute"/>
            <person name="Vesth T.C."/>
            <person name="Nybo J."/>
            <person name="Theobald S."/>
            <person name="Brandl J."/>
            <person name="Frisvad J.C."/>
            <person name="Nielsen K.F."/>
            <person name="Lyhne E.K."/>
            <person name="Kogle M.E."/>
            <person name="Kuo A."/>
            <person name="Riley R."/>
            <person name="Clum A."/>
            <person name="Nolan M."/>
            <person name="Lipzen A."/>
            <person name="Salamov A."/>
            <person name="Henrissat B."/>
            <person name="Wiebenga A."/>
            <person name="De Vries R.P."/>
            <person name="Grigoriev I.V."/>
            <person name="Mortensen U.H."/>
            <person name="Andersen M.R."/>
            <person name="Baker S.E."/>
        </authorList>
    </citation>
    <scope>NUCLEOTIDE SEQUENCE [LARGE SCALE GENOMIC DNA]</scope>
    <source>
        <strain evidence="2 3">JOP 1030-1</strain>
    </source>
</reference>
<gene>
    <name evidence="2" type="ORF">BP01DRAFT_81863</name>
</gene>
<keyword evidence="1" id="KW-1133">Transmembrane helix</keyword>
<dbReference type="EMBL" id="KZ821237">
    <property type="protein sequence ID" value="PYH44384.1"/>
    <property type="molecule type" value="Genomic_DNA"/>
</dbReference>
<sequence length="71" mass="7663">MSSSHVFTSWCGDDGVGTGMHSVHSMMFVALKNVRSCLVICMSVHVCISAKSFLLFLFLCSDPHALPSLSV</sequence>
<dbReference type="RefSeq" id="XP_025430366.1">
    <property type="nucleotide sequence ID" value="XM_025580139.1"/>
</dbReference>
<accession>A0A318ZDL0</accession>
<name>A0A318ZDL0_9EURO</name>
<protein>
    <submittedName>
        <fullName evidence="2">Uncharacterized protein</fullName>
    </submittedName>
</protein>
<keyword evidence="1" id="KW-0472">Membrane</keyword>
<keyword evidence="3" id="KW-1185">Reference proteome</keyword>
<evidence type="ECO:0000313" key="2">
    <source>
        <dbReference type="EMBL" id="PYH44384.1"/>
    </source>
</evidence>
<proteinExistence type="predicted"/>
<dbReference type="Proteomes" id="UP000248349">
    <property type="component" value="Unassembled WGS sequence"/>
</dbReference>
<organism evidence="2 3">
    <name type="scientific">Aspergillus saccharolyticus JOP 1030-1</name>
    <dbReference type="NCBI Taxonomy" id="1450539"/>
    <lineage>
        <taxon>Eukaryota</taxon>
        <taxon>Fungi</taxon>
        <taxon>Dikarya</taxon>
        <taxon>Ascomycota</taxon>
        <taxon>Pezizomycotina</taxon>
        <taxon>Eurotiomycetes</taxon>
        <taxon>Eurotiomycetidae</taxon>
        <taxon>Eurotiales</taxon>
        <taxon>Aspergillaceae</taxon>
        <taxon>Aspergillus</taxon>
        <taxon>Aspergillus subgen. Circumdati</taxon>
    </lineage>
</organism>
<feature type="transmembrane region" description="Helical" evidence="1">
    <location>
        <begin position="36"/>
        <end position="59"/>
    </location>
</feature>
<keyword evidence="1" id="KW-0812">Transmembrane</keyword>
<dbReference type="AlphaFoldDB" id="A0A318ZDL0"/>
<evidence type="ECO:0000313" key="3">
    <source>
        <dbReference type="Proteomes" id="UP000248349"/>
    </source>
</evidence>
<dbReference type="GeneID" id="37081368"/>
<evidence type="ECO:0000256" key="1">
    <source>
        <dbReference type="SAM" id="Phobius"/>
    </source>
</evidence>